<sequence length="174" mass="19299">MDRKGKQVTSNKNEKMRTPPTRASPRLAVLRAPLAIPSPPAALQPQEILPTNQENSEATNTEIPRTTNIRKTARILLKPIQGSPTTEEVGTEEDPEELHKEEEEEDEDPEELPKEESQDLWDLIEPSTSSSEQGYDKGDDPYFSNYDGDLFDWQNVEPSEGSIGSCTGPPPAGK</sequence>
<protein>
    <submittedName>
        <fullName evidence="2">Uncharacterized protein</fullName>
    </submittedName>
</protein>
<comment type="caution">
    <text evidence="2">The sequence shown here is derived from an EMBL/GenBank/DDBJ whole genome shotgun (WGS) entry which is preliminary data.</text>
</comment>
<keyword evidence="3" id="KW-1185">Reference proteome</keyword>
<gene>
    <name evidence="2" type="ORF">PIB30_058856</name>
</gene>
<evidence type="ECO:0000313" key="3">
    <source>
        <dbReference type="Proteomes" id="UP001341840"/>
    </source>
</evidence>
<feature type="region of interest" description="Disordered" evidence="1">
    <location>
        <begin position="1"/>
        <end position="174"/>
    </location>
</feature>
<proteinExistence type="predicted"/>
<dbReference type="EMBL" id="JASCZI010000500">
    <property type="protein sequence ID" value="MED6112126.1"/>
    <property type="molecule type" value="Genomic_DNA"/>
</dbReference>
<evidence type="ECO:0000313" key="2">
    <source>
        <dbReference type="EMBL" id="MED6112126.1"/>
    </source>
</evidence>
<dbReference type="Proteomes" id="UP001341840">
    <property type="component" value="Unassembled WGS sequence"/>
</dbReference>
<feature type="compositionally biased region" description="Polar residues" evidence="1">
    <location>
        <begin position="49"/>
        <end position="70"/>
    </location>
</feature>
<organism evidence="2 3">
    <name type="scientific">Stylosanthes scabra</name>
    <dbReference type="NCBI Taxonomy" id="79078"/>
    <lineage>
        <taxon>Eukaryota</taxon>
        <taxon>Viridiplantae</taxon>
        <taxon>Streptophyta</taxon>
        <taxon>Embryophyta</taxon>
        <taxon>Tracheophyta</taxon>
        <taxon>Spermatophyta</taxon>
        <taxon>Magnoliopsida</taxon>
        <taxon>eudicotyledons</taxon>
        <taxon>Gunneridae</taxon>
        <taxon>Pentapetalae</taxon>
        <taxon>rosids</taxon>
        <taxon>fabids</taxon>
        <taxon>Fabales</taxon>
        <taxon>Fabaceae</taxon>
        <taxon>Papilionoideae</taxon>
        <taxon>50 kb inversion clade</taxon>
        <taxon>dalbergioids sensu lato</taxon>
        <taxon>Dalbergieae</taxon>
        <taxon>Pterocarpus clade</taxon>
        <taxon>Stylosanthes</taxon>
    </lineage>
</organism>
<name>A0ABU6QJI9_9FABA</name>
<evidence type="ECO:0000256" key="1">
    <source>
        <dbReference type="SAM" id="MobiDB-lite"/>
    </source>
</evidence>
<feature type="compositionally biased region" description="Acidic residues" evidence="1">
    <location>
        <begin position="89"/>
        <end position="110"/>
    </location>
</feature>
<accession>A0ABU6QJI9</accession>
<reference evidence="2 3" key="1">
    <citation type="journal article" date="2023" name="Plants (Basel)">
        <title>Bridging the Gap: Combining Genomics and Transcriptomics Approaches to Understand Stylosanthes scabra, an Orphan Legume from the Brazilian Caatinga.</title>
        <authorList>
            <person name="Ferreira-Neto J.R.C."/>
            <person name="da Silva M.D."/>
            <person name="Binneck E."/>
            <person name="de Melo N.F."/>
            <person name="da Silva R.H."/>
            <person name="de Melo A.L.T.M."/>
            <person name="Pandolfi V."/>
            <person name="Bustamante F.O."/>
            <person name="Brasileiro-Vidal A.C."/>
            <person name="Benko-Iseppon A.M."/>
        </authorList>
    </citation>
    <scope>NUCLEOTIDE SEQUENCE [LARGE SCALE GENOMIC DNA]</scope>
    <source>
        <tissue evidence="2">Leaves</tissue>
    </source>
</reference>